<dbReference type="Proteomes" id="UP000612282">
    <property type="component" value="Unassembled WGS sequence"/>
</dbReference>
<feature type="transmembrane region" description="Helical" evidence="1">
    <location>
        <begin position="37"/>
        <end position="56"/>
    </location>
</feature>
<sequence length="135" mass="15317">MINLVMLLSWVLAWMFFAPILFHQANRYMLPVLIPPGTMKIVAVGVIVGLPSVLIYLLRRRFVAVLLWNQINPRHLGISGVVVLVVALLLAQLARFVDPATVGAGFFLILLFFYAWVLRRLHGRFPPPEDWNPMA</sequence>
<evidence type="ECO:0000256" key="1">
    <source>
        <dbReference type="SAM" id="Phobius"/>
    </source>
</evidence>
<dbReference type="RefSeq" id="WP_203798591.1">
    <property type="nucleotide sequence ID" value="NZ_BAAAQE010000018.1"/>
</dbReference>
<keyword evidence="1" id="KW-0472">Membrane</keyword>
<organism evidence="2 3">
    <name type="scientific">Actinoplanes couchii</name>
    <dbReference type="NCBI Taxonomy" id="403638"/>
    <lineage>
        <taxon>Bacteria</taxon>
        <taxon>Bacillati</taxon>
        <taxon>Actinomycetota</taxon>
        <taxon>Actinomycetes</taxon>
        <taxon>Micromonosporales</taxon>
        <taxon>Micromonosporaceae</taxon>
        <taxon>Actinoplanes</taxon>
    </lineage>
</organism>
<dbReference type="EMBL" id="BOMG01000062">
    <property type="protein sequence ID" value="GID56695.1"/>
    <property type="molecule type" value="Genomic_DNA"/>
</dbReference>
<comment type="caution">
    <text evidence="2">The sequence shown here is derived from an EMBL/GenBank/DDBJ whole genome shotgun (WGS) entry which is preliminary data.</text>
</comment>
<gene>
    <name evidence="2" type="ORF">Aco03nite_050990</name>
</gene>
<accession>A0ABQ3XDV6</accession>
<keyword evidence="3" id="KW-1185">Reference proteome</keyword>
<reference evidence="2 3" key="1">
    <citation type="submission" date="2021-01" db="EMBL/GenBank/DDBJ databases">
        <title>Whole genome shotgun sequence of Actinoplanes couchii NBRC 106145.</title>
        <authorList>
            <person name="Komaki H."/>
            <person name="Tamura T."/>
        </authorList>
    </citation>
    <scope>NUCLEOTIDE SEQUENCE [LARGE SCALE GENOMIC DNA]</scope>
    <source>
        <strain evidence="2 3">NBRC 106145</strain>
    </source>
</reference>
<feature type="transmembrane region" description="Helical" evidence="1">
    <location>
        <begin position="100"/>
        <end position="118"/>
    </location>
</feature>
<protein>
    <recommendedName>
        <fullName evidence="4">Transmembrane protein</fullName>
    </recommendedName>
</protein>
<feature type="transmembrane region" description="Helical" evidence="1">
    <location>
        <begin position="76"/>
        <end position="94"/>
    </location>
</feature>
<proteinExistence type="predicted"/>
<name>A0ABQ3XDV6_9ACTN</name>
<keyword evidence="1" id="KW-0812">Transmembrane</keyword>
<evidence type="ECO:0000313" key="2">
    <source>
        <dbReference type="EMBL" id="GID56695.1"/>
    </source>
</evidence>
<evidence type="ECO:0008006" key="4">
    <source>
        <dbReference type="Google" id="ProtNLM"/>
    </source>
</evidence>
<evidence type="ECO:0000313" key="3">
    <source>
        <dbReference type="Proteomes" id="UP000612282"/>
    </source>
</evidence>
<keyword evidence="1" id="KW-1133">Transmembrane helix</keyword>